<dbReference type="Pfam" id="PF09375">
    <property type="entry name" value="Peptidase_M75"/>
    <property type="match status" value="1"/>
</dbReference>
<dbReference type="InterPro" id="IPR018976">
    <property type="entry name" value="Imelysin-like"/>
</dbReference>
<dbReference type="EMBL" id="MTSD02000001">
    <property type="protein sequence ID" value="OOV88233.1"/>
    <property type="molecule type" value="Genomic_DNA"/>
</dbReference>
<dbReference type="PROSITE" id="PS51257">
    <property type="entry name" value="PROKAR_LIPOPROTEIN"/>
    <property type="match status" value="1"/>
</dbReference>
<comment type="caution">
    <text evidence="5">The sequence shown here is derived from an EMBL/GenBank/DDBJ whole genome shotgun (WGS) entry which is preliminary data.</text>
</comment>
<dbReference type="STRING" id="966.BTA35_0201505"/>
<evidence type="ECO:0000313" key="6">
    <source>
        <dbReference type="Proteomes" id="UP000190064"/>
    </source>
</evidence>
<evidence type="ECO:0000256" key="2">
    <source>
        <dbReference type="ARBA" id="ARBA00022729"/>
    </source>
</evidence>
<feature type="chain" id="PRO_5010542695" evidence="3">
    <location>
        <begin position="26"/>
        <end position="425"/>
    </location>
</feature>
<evidence type="ECO:0000313" key="5">
    <source>
        <dbReference type="EMBL" id="OOV88233.1"/>
    </source>
</evidence>
<protein>
    <submittedName>
        <fullName evidence="5">Peptidase</fullName>
    </submittedName>
</protein>
<gene>
    <name evidence="5" type="ORF">BTA35_0201505</name>
</gene>
<comment type="subcellular location">
    <subcellularLocation>
        <location evidence="1">Cell envelope</location>
    </subcellularLocation>
</comment>
<dbReference type="Gene3D" id="1.20.1420.20">
    <property type="entry name" value="M75 peptidase, HXXE motif"/>
    <property type="match status" value="1"/>
</dbReference>
<dbReference type="Proteomes" id="UP000190064">
    <property type="component" value="Unassembled WGS sequence"/>
</dbReference>
<feature type="signal peptide" evidence="3">
    <location>
        <begin position="1"/>
        <end position="25"/>
    </location>
</feature>
<evidence type="ECO:0000256" key="3">
    <source>
        <dbReference type="SAM" id="SignalP"/>
    </source>
</evidence>
<organism evidence="5 6">
    <name type="scientific">Oceanospirillum linum</name>
    <dbReference type="NCBI Taxonomy" id="966"/>
    <lineage>
        <taxon>Bacteria</taxon>
        <taxon>Pseudomonadati</taxon>
        <taxon>Pseudomonadota</taxon>
        <taxon>Gammaproteobacteria</taxon>
        <taxon>Oceanospirillales</taxon>
        <taxon>Oceanospirillaceae</taxon>
        <taxon>Oceanospirillum</taxon>
    </lineage>
</organism>
<dbReference type="GO" id="GO:0030313">
    <property type="term" value="C:cell envelope"/>
    <property type="evidence" value="ECO:0007669"/>
    <property type="project" value="UniProtKB-SubCell"/>
</dbReference>
<evidence type="ECO:0000259" key="4">
    <source>
        <dbReference type="Pfam" id="PF09375"/>
    </source>
</evidence>
<accession>A0A1T1HEI4</accession>
<keyword evidence="2 3" id="KW-0732">Signal</keyword>
<feature type="domain" description="Imelysin-like" evidence="4">
    <location>
        <begin position="43"/>
        <end position="402"/>
    </location>
</feature>
<reference evidence="5" key="1">
    <citation type="submission" date="2017-02" db="EMBL/GenBank/DDBJ databases">
        <title>Draft Genome Sequence of the Salt Water Bacterium Oceanospirillum linum ATCC 11336.</title>
        <authorList>
            <person name="Trachtenberg A.M."/>
            <person name="Carney J.G."/>
            <person name="Linnane J.D."/>
            <person name="Rheaume B.A."/>
            <person name="Pitts N.L."/>
            <person name="Mykles D.L."/>
            <person name="Maclea K.S."/>
        </authorList>
    </citation>
    <scope>NUCLEOTIDE SEQUENCE [LARGE SCALE GENOMIC DNA]</scope>
    <source>
        <strain evidence="5">ATCC 11336</strain>
    </source>
</reference>
<evidence type="ECO:0000256" key="1">
    <source>
        <dbReference type="ARBA" id="ARBA00004196"/>
    </source>
</evidence>
<proteinExistence type="predicted"/>
<dbReference type="AlphaFoldDB" id="A0A1T1HEI4"/>
<dbReference type="RefSeq" id="WP_077242656.1">
    <property type="nucleotide sequence ID" value="NZ_FXTS01000001.1"/>
</dbReference>
<name>A0A1T1HEI4_OCELI</name>
<keyword evidence="6" id="KW-1185">Reference proteome</keyword>
<sequence length="425" mass="46569">MQKRTLALAVALAAGISGCSLMPSAENNLTQEQQVVKTYADVAYATFDDAYLTAVELQKSVDMFLAAPSATGLEELKGKWKIAREPYQQSEVFRFGNAIVDDWEGQLNAWPLDEGLIDYVDDSYYQHELGNPGAELNIIANSQVQIGSDTINFGDITPDKLANINELGGSEANVATGYHAIEFLLWGQDLNGTRSGAGERPYTDYVQGAGCSGGHCDRRGAYLKAAVDLLVADLDWMRKQWKTGESDNYRATLMAEPADQGLRKMLYGMGSLSLGELAGERIKVAMEANSTEDEHDCFSDNTHYSHFFNAKGVQNVYLGKYTRVDGSVVNGTSLSDLVQQQNHPLDTALRQQLAQTQRTLQDVVDLAEGPQQIKFDMMIAPGNKQGEQLLTSTINTLVQQTRYIEQVAGTLGVDALNPDTADHEF</sequence>
<dbReference type="InterPro" id="IPR038352">
    <property type="entry name" value="Imelysin_sf"/>
</dbReference>
<dbReference type="CDD" id="cd14657">
    <property type="entry name" value="Imelysin_IrpA-like"/>
    <property type="match status" value="1"/>
</dbReference>